<name>A0A831LTJ4_9BACT</name>
<evidence type="ECO:0000313" key="2">
    <source>
        <dbReference type="EMBL" id="HDR52697.1"/>
    </source>
</evidence>
<dbReference type="AlphaFoldDB" id="A0A831LTJ4"/>
<dbReference type="EMBL" id="DSDK01000784">
    <property type="protein sequence ID" value="HDR52697.1"/>
    <property type="molecule type" value="Genomic_DNA"/>
</dbReference>
<comment type="caution">
    <text evidence="2">The sequence shown here is derived from an EMBL/GenBank/DDBJ whole genome shotgun (WGS) entry which is preliminary data.</text>
</comment>
<keyword evidence="1" id="KW-0732">Signal</keyword>
<accession>A0A831LTJ4</accession>
<feature type="chain" id="PRO_5032628521" evidence="1">
    <location>
        <begin position="21"/>
        <end position="187"/>
    </location>
</feature>
<gene>
    <name evidence="2" type="ORF">ENN90_13945</name>
</gene>
<evidence type="ECO:0000256" key="1">
    <source>
        <dbReference type="SAM" id="SignalP"/>
    </source>
</evidence>
<protein>
    <submittedName>
        <fullName evidence="2">Uncharacterized protein</fullName>
    </submittedName>
</protein>
<dbReference type="Proteomes" id="UP000886047">
    <property type="component" value="Unassembled WGS sequence"/>
</dbReference>
<sequence>MKKLSVIIATVLFSFGVANAQTDSNEASHGVEITIPTVAIIDIEGPNGESPTINLTPSIDGLEAGAAVNFSSATNNDLWLNYTSIVKSNQKRNITASIDGNLPAGVSLKVKAGTDASLGNGAAGSPESEITLESTAKNVITGIGSAYTGEGYKNGHQLTYTLDMADESYAKLVAADYNVTVTYTITE</sequence>
<reference evidence="2" key="1">
    <citation type="journal article" date="2020" name="mSystems">
        <title>Genome- and Community-Level Interaction Insights into Carbon Utilization and Element Cycling Functions of Hydrothermarchaeota in Hydrothermal Sediment.</title>
        <authorList>
            <person name="Zhou Z."/>
            <person name="Liu Y."/>
            <person name="Xu W."/>
            <person name="Pan J."/>
            <person name="Luo Z.H."/>
            <person name="Li M."/>
        </authorList>
    </citation>
    <scope>NUCLEOTIDE SEQUENCE [LARGE SCALE GENOMIC DNA]</scope>
    <source>
        <strain evidence="2">SpSt-1217</strain>
    </source>
</reference>
<feature type="signal peptide" evidence="1">
    <location>
        <begin position="1"/>
        <end position="20"/>
    </location>
</feature>
<proteinExistence type="predicted"/>
<organism evidence="2">
    <name type="scientific">Mariniphaga anaerophila</name>
    <dbReference type="NCBI Taxonomy" id="1484053"/>
    <lineage>
        <taxon>Bacteria</taxon>
        <taxon>Pseudomonadati</taxon>
        <taxon>Bacteroidota</taxon>
        <taxon>Bacteroidia</taxon>
        <taxon>Marinilabiliales</taxon>
        <taxon>Prolixibacteraceae</taxon>
        <taxon>Mariniphaga</taxon>
    </lineage>
</organism>